<dbReference type="EMBL" id="GGMS01016240">
    <property type="protein sequence ID" value="MBY85443.1"/>
    <property type="molecule type" value="Transcribed_RNA"/>
</dbReference>
<sequence length="306" mass="35384">MSKKECVLTINLIEAVEKYPCLYNDKLPEYARKDLTEKAWSKVAEVKETVSLCKKKWKNLRTVFVRNMKSAPIGSSRKVKKPYYLNEYLQFLLLYVKPNTVITNPGNLPSPTSDNEITFENNEQSDTEVQDEGIIQQEEYLTDKIINIEKPNNGKGRLPLVQERNQGKGNKKKRKLDVSEVDQSFIDFVNMKKEKSCETDLRKMFLLSLLPDIKNMTDQQMRMFKKKVLDLVDDILTENPTPQYQLPITMFNPSRPPTTSSTFSSSSLYSYNHSNSFTPIHYPEESHVAAKVSNQNENVCQDFINM</sequence>
<comment type="subcellular location">
    <subcellularLocation>
        <location evidence="1">Nucleus</location>
    </subcellularLocation>
</comment>
<dbReference type="PROSITE" id="PS51031">
    <property type="entry name" value="BESS"/>
    <property type="match status" value="1"/>
</dbReference>
<feature type="region of interest" description="Disordered" evidence="2">
    <location>
        <begin position="152"/>
        <end position="176"/>
    </location>
</feature>
<dbReference type="AlphaFoldDB" id="A0A2S2R696"/>
<protein>
    <submittedName>
        <fullName evidence="7">Uncharacterized protein LOC112686077</fullName>
    </submittedName>
</protein>
<dbReference type="InterPro" id="IPR039353">
    <property type="entry name" value="TF_Adf1"/>
</dbReference>
<dbReference type="PANTHER" id="PTHR12243:SF60">
    <property type="entry name" value="SI:CH211-15D5.12-RELATED"/>
    <property type="match status" value="1"/>
</dbReference>
<dbReference type="GO" id="GO:0005667">
    <property type="term" value="C:transcription regulator complex"/>
    <property type="evidence" value="ECO:0007669"/>
    <property type="project" value="TreeGrafter"/>
</dbReference>
<evidence type="ECO:0000259" key="4">
    <source>
        <dbReference type="PROSITE" id="PS51031"/>
    </source>
</evidence>
<dbReference type="GO" id="GO:0006357">
    <property type="term" value="P:regulation of transcription by RNA polymerase II"/>
    <property type="evidence" value="ECO:0007669"/>
    <property type="project" value="TreeGrafter"/>
</dbReference>
<feature type="domain" description="BESS" evidence="4">
    <location>
        <begin position="199"/>
        <end position="238"/>
    </location>
</feature>
<dbReference type="Pfam" id="PF02944">
    <property type="entry name" value="BESS"/>
    <property type="match status" value="1"/>
</dbReference>
<dbReference type="RefSeq" id="XP_025413985.1">
    <property type="nucleotide sequence ID" value="XM_025558200.1"/>
</dbReference>
<reference evidence="5" key="1">
    <citation type="submission" date="2018-04" db="EMBL/GenBank/DDBJ databases">
        <title>Transcriptome assembly of Sipha flava.</title>
        <authorList>
            <person name="Scully E.D."/>
            <person name="Geib S.M."/>
            <person name="Palmer N.A."/>
            <person name="Koch K."/>
            <person name="Bradshaw J."/>
            <person name="Heng-Moss T."/>
            <person name="Sarath G."/>
        </authorList>
    </citation>
    <scope>NUCLEOTIDE SEQUENCE</scope>
</reference>
<dbReference type="Proteomes" id="UP000694846">
    <property type="component" value="Unplaced"/>
</dbReference>
<dbReference type="PROSITE" id="PS51029">
    <property type="entry name" value="MADF"/>
    <property type="match status" value="1"/>
</dbReference>
<gene>
    <name evidence="7" type="primary">LOC112686077</name>
    <name evidence="5" type="ORF">g.149197</name>
</gene>
<evidence type="ECO:0000256" key="1">
    <source>
        <dbReference type="PROSITE-ProRule" id="PRU00371"/>
    </source>
</evidence>
<dbReference type="OrthoDB" id="8180805at2759"/>
<proteinExistence type="predicted"/>
<organism evidence="5">
    <name type="scientific">Sipha flava</name>
    <name type="common">yellow sugarcane aphid</name>
    <dbReference type="NCBI Taxonomy" id="143950"/>
    <lineage>
        <taxon>Eukaryota</taxon>
        <taxon>Metazoa</taxon>
        <taxon>Ecdysozoa</taxon>
        <taxon>Arthropoda</taxon>
        <taxon>Hexapoda</taxon>
        <taxon>Insecta</taxon>
        <taxon>Pterygota</taxon>
        <taxon>Neoptera</taxon>
        <taxon>Paraneoptera</taxon>
        <taxon>Hemiptera</taxon>
        <taxon>Sternorrhyncha</taxon>
        <taxon>Aphidomorpha</taxon>
        <taxon>Aphidoidea</taxon>
        <taxon>Aphididae</taxon>
        <taxon>Sipha</taxon>
    </lineage>
</organism>
<keyword evidence="6" id="KW-1185">Reference proteome</keyword>
<reference evidence="7" key="2">
    <citation type="submission" date="2025-04" db="UniProtKB">
        <authorList>
            <consortium name="RefSeq"/>
        </authorList>
    </citation>
    <scope>IDENTIFICATION</scope>
    <source>
        <tissue evidence="7">Whole body</tissue>
    </source>
</reference>
<dbReference type="PANTHER" id="PTHR12243">
    <property type="entry name" value="MADF DOMAIN TRANSCRIPTION FACTOR"/>
    <property type="match status" value="1"/>
</dbReference>
<dbReference type="GO" id="GO:0005634">
    <property type="term" value="C:nucleus"/>
    <property type="evidence" value="ECO:0007669"/>
    <property type="project" value="UniProtKB-SubCell"/>
</dbReference>
<evidence type="ECO:0000313" key="6">
    <source>
        <dbReference type="Proteomes" id="UP000694846"/>
    </source>
</evidence>
<dbReference type="SMART" id="SM00595">
    <property type="entry name" value="MADF"/>
    <property type="match status" value="1"/>
</dbReference>
<name>A0A2S2R696_9HEMI</name>
<evidence type="ECO:0000259" key="3">
    <source>
        <dbReference type="PROSITE" id="PS51029"/>
    </source>
</evidence>
<dbReference type="GO" id="GO:0003677">
    <property type="term" value="F:DNA binding"/>
    <property type="evidence" value="ECO:0007669"/>
    <property type="project" value="InterPro"/>
</dbReference>
<evidence type="ECO:0000313" key="5">
    <source>
        <dbReference type="EMBL" id="MBY85443.1"/>
    </source>
</evidence>
<dbReference type="GeneID" id="112686077"/>
<dbReference type="InterPro" id="IPR006578">
    <property type="entry name" value="MADF-dom"/>
</dbReference>
<accession>A0A2S2R696</accession>
<keyword evidence="1" id="KW-0539">Nucleus</keyword>
<evidence type="ECO:0000313" key="7">
    <source>
        <dbReference type="RefSeq" id="XP_025413985.1"/>
    </source>
</evidence>
<evidence type="ECO:0000256" key="2">
    <source>
        <dbReference type="SAM" id="MobiDB-lite"/>
    </source>
</evidence>
<dbReference type="Pfam" id="PF10545">
    <property type="entry name" value="MADF_DNA_bdg"/>
    <property type="match status" value="1"/>
</dbReference>
<dbReference type="InterPro" id="IPR004210">
    <property type="entry name" value="BESS_motif"/>
</dbReference>
<feature type="domain" description="MADF" evidence="3">
    <location>
        <begin position="11"/>
        <end position="97"/>
    </location>
</feature>